<evidence type="ECO:0000313" key="3">
    <source>
        <dbReference type="Proteomes" id="UP000603227"/>
    </source>
</evidence>
<protein>
    <submittedName>
        <fullName evidence="2">Uncharacterized protein</fullName>
    </submittedName>
</protein>
<evidence type="ECO:0000313" key="2">
    <source>
        <dbReference type="EMBL" id="GHE63640.1"/>
    </source>
</evidence>
<keyword evidence="1" id="KW-0812">Transmembrane</keyword>
<keyword evidence="1" id="KW-0472">Membrane</keyword>
<proteinExistence type="predicted"/>
<dbReference type="AlphaFoldDB" id="A0A918ZQL7"/>
<keyword evidence="3" id="KW-1185">Reference proteome</keyword>
<dbReference type="EMBL" id="BNAT01000057">
    <property type="protein sequence ID" value="GHE63640.1"/>
    <property type="molecule type" value="Genomic_DNA"/>
</dbReference>
<keyword evidence="1" id="KW-1133">Transmembrane helix</keyword>
<reference evidence="2" key="2">
    <citation type="submission" date="2020-09" db="EMBL/GenBank/DDBJ databases">
        <authorList>
            <person name="Sun Q."/>
            <person name="Zhou Y."/>
        </authorList>
    </citation>
    <scope>NUCLEOTIDE SEQUENCE</scope>
    <source>
        <strain evidence="2">CGMCC 4.7403</strain>
    </source>
</reference>
<reference evidence="2" key="1">
    <citation type="journal article" date="2014" name="Int. J. Syst. Evol. Microbiol.">
        <title>Complete genome sequence of Corynebacterium casei LMG S-19264T (=DSM 44701T), isolated from a smear-ripened cheese.</title>
        <authorList>
            <consortium name="US DOE Joint Genome Institute (JGI-PGF)"/>
            <person name="Walter F."/>
            <person name="Albersmeier A."/>
            <person name="Kalinowski J."/>
            <person name="Ruckert C."/>
        </authorList>
    </citation>
    <scope>NUCLEOTIDE SEQUENCE</scope>
    <source>
        <strain evidence="2">CGMCC 4.7403</strain>
    </source>
</reference>
<name>A0A918ZQL7_9ACTN</name>
<comment type="caution">
    <text evidence="2">The sequence shown here is derived from an EMBL/GenBank/DDBJ whole genome shotgun (WGS) entry which is preliminary data.</text>
</comment>
<dbReference type="Proteomes" id="UP000603227">
    <property type="component" value="Unassembled WGS sequence"/>
</dbReference>
<evidence type="ECO:0000256" key="1">
    <source>
        <dbReference type="SAM" id="Phobius"/>
    </source>
</evidence>
<organism evidence="2 3">
    <name type="scientific">Streptomyces capitiformicae</name>
    <dbReference type="NCBI Taxonomy" id="2014920"/>
    <lineage>
        <taxon>Bacteria</taxon>
        <taxon>Bacillati</taxon>
        <taxon>Actinomycetota</taxon>
        <taxon>Actinomycetes</taxon>
        <taxon>Kitasatosporales</taxon>
        <taxon>Streptomycetaceae</taxon>
        <taxon>Streptomyces</taxon>
    </lineage>
</organism>
<accession>A0A918ZQL7</accession>
<feature type="transmembrane region" description="Helical" evidence="1">
    <location>
        <begin position="71"/>
        <end position="89"/>
    </location>
</feature>
<sequence>MCLVAAVILVGAHSETMRLQASALLAEDAIKKIQEHLATILDIDSLRLVEREHALHQPPRRRWMHPVSERVLVSVGVLVSLGGAVYTWVATP</sequence>
<gene>
    <name evidence="2" type="ORF">GCM10017771_87060</name>
</gene>